<dbReference type="InterPro" id="IPR015273">
    <property type="entry name" value="Cys-tRNA-synt_Ia_DALR"/>
</dbReference>
<dbReference type="SUPFAM" id="SSF52374">
    <property type="entry name" value="Nucleotidylyl transferase"/>
    <property type="match status" value="1"/>
</dbReference>
<dbReference type="GO" id="GO:0006423">
    <property type="term" value="P:cysteinyl-tRNA aminoacylation"/>
    <property type="evidence" value="ECO:0007669"/>
    <property type="project" value="UniProtKB-UniRule"/>
</dbReference>
<dbReference type="NCBIfam" id="TIGR00435">
    <property type="entry name" value="cysS"/>
    <property type="match status" value="1"/>
</dbReference>
<keyword evidence="4 13" id="KW-0963">Cytoplasm</keyword>
<feature type="domain" description="tRNA synthetases class I catalytic" evidence="14">
    <location>
        <begin position="15"/>
        <end position="323"/>
    </location>
</feature>
<feature type="binding site" evidence="13">
    <location>
        <position position="28"/>
    </location>
    <ligand>
        <name>Zn(2+)</name>
        <dbReference type="ChEBI" id="CHEBI:29105"/>
    </ligand>
</feature>
<feature type="binding site" evidence="13">
    <location>
        <position position="248"/>
    </location>
    <ligand>
        <name>Zn(2+)</name>
        <dbReference type="ChEBI" id="CHEBI:29105"/>
    </ligand>
</feature>
<keyword evidence="5 13" id="KW-0436">Ligase</keyword>
<evidence type="ECO:0000256" key="6">
    <source>
        <dbReference type="ARBA" id="ARBA00022723"/>
    </source>
</evidence>
<dbReference type="SUPFAM" id="SSF47323">
    <property type="entry name" value="Anticodon-binding domain of a subclass of class I aminoacyl-tRNA synthetases"/>
    <property type="match status" value="1"/>
</dbReference>
<keyword evidence="8 13" id="KW-0862">Zinc</keyword>
<dbReference type="Gene3D" id="1.20.120.1910">
    <property type="entry name" value="Cysteine-tRNA ligase, C-terminal anti-codon recognition domain"/>
    <property type="match status" value="1"/>
</dbReference>
<evidence type="ECO:0000256" key="12">
    <source>
        <dbReference type="ARBA" id="ARBA00047398"/>
    </source>
</evidence>
<keyword evidence="10 13" id="KW-0648">Protein biosynthesis</keyword>
<comment type="caution">
    <text evidence="17">The sequence shown here is derived from an EMBL/GenBank/DDBJ whole genome shotgun (WGS) entry which is preliminary data.</text>
</comment>
<keyword evidence="11 13" id="KW-0030">Aminoacyl-tRNA synthetase</keyword>
<dbReference type="GO" id="GO:0004817">
    <property type="term" value="F:cysteine-tRNA ligase activity"/>
    <property type="evidence" value="ECO:0007669"/>
    <property type="project" value="UniProtKB-UniRule"/>
</dbReference>
<dbReference type="GO" id="GO:0005829">
    <property type="term" value="C:cytosol"/>
    <property type="evidence" value="ECO:0007669"/>
    <property type="project" value="TreeGrafter"/>
</dbReference>
<dbReference type="PANTHER" id="PTHR10890:SF3">
    <property type="entry name" value="CYSTEINE--TRNA LIGASE, CYTOPLASMIC"/>
    <property type="match status" value="1"/>
</dbReference>
<dbReference type="Pfam" id="PF23493">
    <property type="entry name" value="CysS_C"/>
    <property type="match status" value="1"/>
</dbReference>
<dbReference type="EMBL" id="MEZT01000014">
    <property type="protein sequence ID" value="OGD56743.1"/>
    <property type="molecule type" value="Genomic_DNA"/>
</dbReference>
<comment type="subcellular location">
    <subcellularLocation>
        <location evidence="1 13">Cytoplasm</location>
    </subcellularLocation>
</comment>
<name>A0A1F5DNM2_9BACT</name>
<organism evidence="17 18">
    <name type="scientific">Candidatus Berkelbacteria bacterium RBG_13_40_8</name>
    <dbReference type="NCBI Taxonomy" id="1797467"/>
    <lineage>
        <taxon>Bacteria</taxon>
        <taxon>Candidatus Berkelbacteria</taxon>
    </lineage>
</organism>
<dbReference type="InterPro" id="IPR032678">
    <property type="entry name" value="tRNA-synt_1_cat_dom"/>
</dbReference>
<feature type="binding site" evidence="13">
    <location>
        <position position="219"/>
    </location>
    <ligand>
        <name>Zn(2+)</name>
        <dbReference type="ChEBI" id="CHEBI:29105"/>
    </ligand>
</feature>
<evidence type="ECO:0000313" key="18">
    <source>
        <dbReference type="Proteomes" id="UP000178764"/>
    </source>
</evidence>
<sequence length="442" mass="51001">MIKFYNTLGHKKEEFKPLKDKIVNMYVCGPTVYDYDHLGHGRTFIIFDCIRRFLESEGYKVKYLQNITDVGHLMGEVDNGEDKIEKKAREEKVDPFEIARFFEKAHFLDMAALNIANPDFSPRATDYIADFIKFIEKLIFKKHAYIIDGSVYFDVGSFGDYGKLSGRRVDELIAGERGEKDLKKKNPADFALWRKAEPNHLMQWDSPWGKGFPGWHIECSVMAQKFLGDTLDIHGGAVDLVFPHHENEIAQSEAANGKELARFWLHSGMLSINHQKMAKSLGNFITLKDVLKKYDSDTVRLAILKTHWRRPLDWEEKALEEAKKMAIRLRRARIEAQDVKTGYKTAIANALSDDFNTPKALSIIFEDLEKLGKSDFDYIEKVFGLKMKEGKKLTPEQEKMLTERDIAREKEDFKKADALRKELEKQGIIVEDTTEGTRVLTF</sequence>
<feature type="domain" description="Cysteinyl-tRNA ligase anticodon binding" evidence="16">
    <location>
        <begin position="392"/>
        <end position="434"/>
    </location>
</feature>
<dbReference type="PANTHER" id="PTHR10890">
    <property type="entry name" value="CYSTEINYL-TRNA SYNTHETASE"/>
    <property type="match status" value="1"/>
</dbReference>
<dbReference type="Gene3D" id="3.40.50.620">
    <property type="entry name" value="HUPs"/>
    <property type="match status" value="1"/>
</dbReference>
<evidence type="ECO:0000256" key="8">
    <source>
        <dbReference type="ARBA" id="ARBA00022833"/>
    </source>
</evidence>
<keyword evidence="6 13" id="KW-0479">Metal-binding</keyword>
<evidence type="ECO:0000256" key="7">
    <source>
        <dbReference type="ARBA" id="ARBA00022741"/>
    </source>
</evidence>
<evidence type="ECO:0000256" key="4">
    <source>
        <dbReference type="ARBA" id="ARBA00022490"/>
    </source>
</evidence>
<comment type="similarity">
    <text evidence="2 13">Belongs to the class-I aminoacyl-tRNA synthetase family.</text>
</comment>
<dbReference type="GO" id="GO:0005524">
    <property type="term" value="F:ATP binding"/>
    <property type="evidence" value="ECO:0007669"/>
    <property type="project" value="UniProtKB-UniRule"/>
</dbReference>
<dbReference type="EC" id="6.1.1.16" evidence="13"/>
<dbReference type="InterPro" id="IPR024909">
    <property type="entry name" value="Cys-tRNA/MSH_ligase"/>
</dbReference>
<evidence type="ECO:0000256" key="9">
    <source>
        <dbReference type="ARBA" id="ARBA00022840"/>
    </source>
</evidence>
<dbReference type="InterPro" id="IPR056411">
    <property type="entry name" value="CysS_C"/>
</dbReference>
<keyword evidence="9 13" id="KW-0067">ATP-binding</keyword>
<protein>
    <recommendedName>
        <fullName evidence="13">Cysteine--tRNA ligase</fullName>
        <ecNumber evidence="13">6.1.1.16</ecNumber>
    </recommendedName>
    <alternativeName>
        <fullName evidence="13">Cysteinyl-tRNA synthetase</fullName>
        <shortName evidence="13">CysRS</shortName>
    </alternativeName>
</protein>
<evidence type="ECO:0000256" key="13">
    <source>
        <dbReference type="HAMAP-Rule" id="MF_00041"/>
    </source>
</evidence>
<evidence type="ECO:0000256" key="10">
    <source>
        <dbReference type="ARBA" id="ARBA00022917"/>
    </source>
</evidence>
<evidence type="ECO:0000256" key="1">
    <source>
        <dbReference type="ARBA" id="ARBA00004496"/>
    </source>
</evidence>
<comment type="cofactor">
    <cofactor evidence="13">
        <name>Zn(2+)</name>
        <dbReference type="ChEBI" id="CHEBI:29105"/>
    </cofactor>
    <text evidence="13">Binds 1 zinc ion per subunit.</text>
</comment>
<dbReference type="Proteomes" id="UP000178764">
    <property type="component" value="Unassembled WGS sequence"/>
</dbReference>
<feature type="short sequence motif" description="'HIGH' region" evidence="13">
    <location>
        <begin position="30"/>
        <end position="40"/>
    </location>
</feature>
<gene>
    <name evidence="13" type="primary">cysS</name>
    <name evidence="17" type="ORF">A2V71_04370</name>
</gene>
<evidence type="ECO:0000256" key="11">
    <source>
        <dbReference type="ARBA" id="ARBA00023146"/>
    </source>
</evidence>
<feature type="binding site" evidence="13">
    <location>
        <position position="279"/>
    </location>
    <ligand>
        <name>ATP</name>
        <dbReference type="ChEBI" id="CHEBI:30616"/>
    </ligand>
</feature>
<dbReference type="PRINTS" id="PR00983">
    <property type="entry name" value="TRNASYNTHCYS"/>
</dbReference>
<evidence type="ECO:0000256" key="3">
    <source>
        <dbReference type="ARBA" id="ARBA00011245"/>
    </source>
</evidence>
<evidence type="ECO:0000259" key="16">
    <source>
        <dbReference type="Pfam" id="PF23493"/>
    </source>
</evidence>
<dbReference type="Pfam" id="PF01406">
    <property type="entry name" value="tRNA-synt_1e"/>
    <property type="match status" value="1"/>
</dbReference>
<evidence type="ECO:0000256" key="5">
    <source>
        <dbReference type="ARBA" id="ARBA00022598"/>
    </source>
</evidence>
<feature type="domain" description="Cysteinyl-tRNA synthetase class Ia DALR" evidence="15">
    <location>
        <begin position="349"/>
        <end position="366"/>
    </location>
</feature>
<dbReference type="Pfam" id="PF09190">
    <property type="entry name" value="DALR_2"/>
    <property type="match status" value="1"/>
</dbReference>
<evidence type="ECO:0000256" key="2">
    <source>
        <dbReference type="ARBA" id="ARBA00005594"/>
    </source>
</evidence>
<dbReference type="CDD" id="cd00672">
    <property type="entry name" value="CysRS_core"/>
    <property type="match status" value="1"/>
</dbReference>
<evidence type="ECO:0000259" key="15">
    <source>
        <dbReference type="Pfam" id="PF09190"/>
    </source>
</evidence>
<dbReference type="GO" id="GO:0008270">
    <property type="term" value="F:zinc ion binding"/>
    <property type="evidence" value="ECO:0007669"/>
    <property type="project" value="UniProtKB-UniRule"/>
</dbReference>
<keyword evidence="7 13" id="KW-0547">Nucleotide-binding</keyword>
<dbReference type="InterPro" id="IPR009080">
    <property type="entry name" value="tRNAsynth_Ia_anticodon-bd"/>
</dbReference>
<comment type="subunit">
    <text evidence="3 13">Monomer.</text>
</comment>
<evidence type="ECO:0000259" key="14">
    <source>
        <dbReference type="Pfam" id="PF01406"/>
    </source>
</evidence>
<feature type="binding site" evidence="13">
    <location>
        <position position="244"/>
    </location>
    <ligand>
        <name>Zn(2+)</name>
        <dbReference type="ChEBI" id="CHEBI:29105"/>
    </ligand>
</feature>
<proteinExistence type="inferred from homology"/>
<comment type="catalytic activity">
    <reaction evidence="12 13">
        <text>tRNA(Cys) + L-cysteine + ATP = L-cysteinyl-tRNA(Cys) + AMP + diphosphate</text>
        <dbReference type="Rhea" id="RHEA:17773"/>
        <dbReference type="Rhea" id="RHEA-COMP:9661"/>
        <dbReference type="Rhea" id="RHEA-COMP:9679"/>
        <dbReference type="ChEBI" id="CHEBI:30616"/>
        <dbReference type="ChEBI" id="CHEBI:33019"/>
        <dbReference type="ChEBI" id="CHEBI:35235"/>
        <dbReference type="ChEBI" id="CHEBI:78442"/>
        <dbReference type="ChEBI" id="CHEBI:78517"/>
        <dbReference type="ChEBI" id="CHEBI:456215"/>
        <dbReference type="EC" id="6.1.1.16"/>
    </reaction>
</comment>
<dbReference type="InterPro" id="IPR015803">
    <property type="entry name" value="Cys-tRNA-ligase"/>
</dbReference>
<accession>A0A1F5DNM2</accession>
<feature type="short sequence motif" description="'KMSKS' region" evidence="13">
    <location>
        <begin position="276"/>
        <end position="280"/>
    </location>
</feature>
<dbReference type="HAMAP" id="MF_00041">
    <property type="entry name" value="Cys_tRNA_synth"/>
    <property type="match status" value="1"/>
</dbReference>
<dbReference type="InterPro" id="IPR014729">
    <property type="entry name" value="Rossmann-like_a/b/a_fold"/>
</dbReference>
<reference evidence="17 18" key="1">
    <citation type="journal article" date="2016" name="Nat. Commun.">
        <title>Thousands of microbial genomes shed light on interconnected biogeochemical processes in an aquifer system.</title>
        <authorList>
            <person name="Anantharaman K."/>
            <person name="Brown C.T."/>
            <person name="Hug L.A."/>
            <person name="Sharon I."/>
            <person name="Castelle C.J."/>
            <person name="Probst A.J."/>
            <person name="Thomas B.C."/>
            <person name="Singh A."/>
            <person name="Wilkins M.J."/>
            <person name="Karaoz U."/>
            <person name="Brodie E.L."/>
            <person name="Williams K.H."/>
            <person name="Hubbard S.S."/>
            <person name="Banfield J.F."/>
        </authorList>
    </citation>
    <scope>NUCLEOTIDE SEQUENCE [LARGE SCALE GENOMIC DNA]</scope>
</reference>
<dbReference type="FunFam" id="3.40.50.620:FF:000130">
    <property type="entry name" value="Cysteine--tRNA ligase"/>
    <property type="match status" value="1"/>
</dbReference>
<evidence type="ECO:0000313" key="17">
    <source>
        <dbReference type="EMBL" id="OGD56743.1"/>
    </source>
</evidence>
<dbReference type="AlphaFoldDB" id="A0A1F5DNM2"/>